<dbReference type="UniPathway" id="UPA00031">
    <property type="reaction ID" value="UER00009"/>
</dbReference>
<comment type="pathway">
    <text evidence="3 9">Amino-acid biosynthesis; L-histidine biosynthesis; L-histidine from 5-phospho-alpha-D-ribose 1-diphosphate: step 4/9.</text>
</comment>
<evidence type="ECO:0000256" key="9">
    <source>
        <dbReference type="HAMAP-Rule" id="MF_01014"/>
    </source>
</evidence>
<dbReference type="InterPro" id="IPR013785">
    <property type="entry name" value="Aldolase_TIM"/>
</dbReference>
<reference evidence="11" key="1">
    <citation type="submission" date="2020-02" db="EMBL/GenBank/DDBJ databases">
        <authorList>
            <person name="Meier V. D."/>
        </authorList>
    </citation>
    <scope>NUCLEOTIDE SEQUENCE</scope>
    <source>
        <strain evidence="11">AVDCRST_MAG62</strain>
    </source>
</reference>
<sequence>MIIYPAMDLMGGAAVRLKQGRFEDQTRYETDPAQALRDFAGGGAVWAHVVDLDGARAREPVQHGVIGDLAHAAEIKLQVAGGIRTAGHIARLFERGVARAVVGSLCVSRPELVNSFLESFGPERITLALDVRLVDRTPMVATHGWQTDSASSLWEVAARFPSARHLLLTDIGRDGMLEGPNFVLYEEAATRLPQLEVQASGGVSSLDDLSQLRTAGAIVGKALWEGRFTLEEALARG</sequence>
<evidence type="ECO:0000256" key="7">
    <source>
        <dbReference type="ARBA" id="ARBA00023102"/>
    </source>
</evidence>
<comment type="catalytic activity">
    <reaction evidence="1 9">
        <text>1-(5-phospho-beta-D-ribosyl)-5-[(5-phospho-beta-D-ribosylamino)methylideneamino]imidazole-4-carboxamide = 5-[(5-phospho-1-deoxy-D-ribulos-1-ylimino)methylamino]-1-(5-phospho-beta-D-ribosyl)imidazole-4-carboxamide</text>
        <dbReference type="Rhea" id="RHEA:15469"/>
        <dbReference type="ChEBI" id="CHEBI:58435"/>
        <dbReference type="ChEBI" id="CHEBI:58525"/>
        <dbReference type="EC" id="5.3.1.16"/>
    </reaction>
</comment>
<keyword evidence="6 9" id="KW-0028">Amino-acid biosynthesis</keyword>
<dbReference type="InterPro" id="IPR023016">
    <property type="entry name" value="HisA/PriA"/>
</dbReference>
<name>A0A6J4TAR6_9SPHN</name>
<feature type="active site" description="Proton acceptor" evidence="9">
    <location>
        <position position="8"/>
    </location>
</feature>
<proteinExistence type="inferred from homology"/>
<dbReference type="GO" id="GO:0003949">
    <property type="term" value="F:1-(5-phosphoribosyl)-5-[(5-phosphoribosylamino)methylideneamino]imidazole-4-carboxamide isomerase activity"/>
    <property type="evidence" value="ECO:0007669"/>
    <property type="project" value="UniProtKB-UniRule"/>
</dbReference>
<dbReference type="EMBL" id="CADCWB010000123">
    <property type="protein sequence ID" value="CAA9518818.1"/>
    <property type="molecule type" value="Genomic_DNA"/>
</dbReference>
<evidence type="ECO:0000256" key="4">
    <source>
        <dbReference type="ARBA" id="ARBA00009667"/>
    </source>
</evidence>
<dbReference type="GO" id="GO:0005737">
    <property type="term" value="C:cytoplasm"/>
    <property type="evidence" value="ECO:0007669"/>
    <property type="project" value="UniProtKB-SubCell"/>
</dbReference>
<comment type="similarity">
    <text evidence="4 9 10">Belongs to the HisA/HisF family.</text>
</comment>
<dbReference type="AlphaFoldDB" id="A0A6J4TAR6"/>
<dbReference type="CDD" id="cd04732">
    <property type="entry name" value="HisA"/>
    <property type="match status" value="1"/>
</dbReference>
<feature type="active site" description="Proton donor" evidence="9">
    <location>
        <position position="130"/>
    </location>
</feature>
<dbReference type="InterPro" id="IPR044524">
    <property type="entry name" value="Isoase_HisA-like"/>
</dbReference>
<comment type="subcellular location">
    <subcellularLocation>
        <location evidence="2 9">Cytoplasm</location>
    </subcellularLocation>
</comment>
<evidence type="ECO:0000256" key="2">
    <source>
        <dbReference type="ARBA" id="ARBA00004496"/>
    </source>
</evidence>
<dbReference type="PANTHER" id="PTHR43090">
    <property type="entry name" value="1-(5-PHOSPHORIBOSYL)-5-[(5-PHOSPHORIBOSYLAMINO)METHYLIDENEAMINO] IMIDAZOLE-4-CARBOXAMIDE ISOMERASE"/>
    <property type="match status" value="1"/>
</dbReference>
<organism evidence="11">
    <name type="scientific">uncultured Sphingomonas sp</name>
    <dbReference type="NCBI Taxonomy" id="158754"/>
    <lineage>
        <taxon>Bacteria</taxon>
        <taxon>Pseudomonadati</taxon>
        <taxon>Pseudomonadota</taxon>
        <taxon>Alphaproteobacteria</taxon>
        <taxon>Sphingomonadales</taxon>
        <taxon>Sphingomonadaceae</taxon>
        <taxon>Sphingomonas</taxon>
        <taxon>environmental samples</taxon>
    </lineage>
</organism>
<evidence type="ECO:0000256" key="6">
    <source>
        <dbReference type="ARBA" id="ARBA00022605"/>
    </source>
</evidence>
<evidence type="ECO:0000256" key="1">
    <source>
        <dbReference type="ARBA" id="ARBA00000901"/>
    </source>
</evidence>
<evidence type="ECO:0000313" key="11">
    <source>
        <dbReference type="EMBL" id="CAA9518818.1"/>
    </source>
</evidence>
<dbReference type="InterPro" id="IPR011060">
    <property type="entry name" value="RibuloseP-bd_barrel"/>
</dbReference>
<accession>A0A6J4TAR6</accession>
<evidence type="ECO:0000256" key="8">
    <source>
        <dbReference type="ARBA" id="ARBA00023235"/>
    </source>
</evidence>
<keyword evidence="7 9" id="KW-0368">Histidine biosynthesis</keyword>
<dbReference type="HAMAP" id="MF_01014">
    <property type="entry name" value="HisA"/>
    <property type="match status" value="1"/>
</dbReference>
<dbReference type="GO" id="GO:0000162">
    <property type="term" value="P:L-tryptophan biosynthetic process"/>
    <property type="evidence" value="ECO:0007669"/>
    <property type="project" value="TreeGrafter"/>
</dbReference>
<protein>
    <recommendedName>
        <fullName evidence="9">1-(5-phosphoribosyl)-5-[(5-phosphoribosylamino)methylideneamino] imidazole-4-carboxamide isomerase</fullName>
        <ecNumber evidence="9">5.3.1.16</ecNumber>
    </recommendedName>
    <alternativeName>
        <fullName evidence="9">Phosphoribosylformimino-5-aminoimidazole carboxamide ribotide isomerase</fullName>
    </alternativeName>
</protein>
<dbReference type="FunFam" id="3.20.20.70:FF:000009">
    <property type="entry name" value="1-(5-phosphoribosyl)-5-[(5-phosphoribosylamino)methylideneamino] imidazole-4-carboxamide isomerase"/>
    <property type="match status" value="1"/>
</dbReference>
<keyword evidence="5 9" id="KW-0963">Cytoplasm</keyword>
<evidence type="ECO:0000256" key="5">
    <source>
        <dbReference type="ARBA" id="ARBA00022490"/>
    </source>
</evidence>
<dbReference type="EC" id="5.3.1.16" evidence="9"/>
<dbReference type="InterPro" id="IPR006062">
    <property type="entry name" value="His_biosynth"/>
</dbReference>
<evidence type="ECO:0000256" key="10">
    <source>
        <dbReference type="RuleBase" id="RU003657"/>
    </source>
</evidence>
<dbReference type="PANTHER" id="PTHR43090:SF2">
    <property type="entry name" value="1-(5-PHOSPHORIBOSYL)-5-[(5-PHOSPHORIBOSYLAMINO)METHYLIDENEAMINO] IMIDAZOLE-4-CARBOXAMIDE ISOMERASE"/>
    <property type="match status" value="1"/>
</dbReference>
<dbReference type="Pfam" id="PF00977">
    <property type="entry name" value="His_biosynth"/>
    <property type="match status" value="1"/>
</dbReference>
<dbReference type="GO" id="GO:0000105">
    <property type="term" value="P:L-histidine biosynthetic process"/>
    <property type="evidence" value="ECO:0007669"/>
    <property type="project" value="UniProtKB-UniRule"/>
</dbReference>
<dbReference type="SUPFAM" id="SSF51366">
    <property type="entry name" value="Ribulose-phoshate binding barrel"/>
    <property type="match status" value="1"/>
</dbReference>
<dbReference type="Gene3D" id="3.20.20.70">
    <property type="entry name" value="Aldolase class I"/>
    <property type="match status" value="1"/>
</dbReference>
<keyword evidence="8 9" id="KW-0413">Isomerase</keyword>
<gene>
    <name evidence="9" type="primary">hisA</name>
    <name evidence="11" type="ORF">AVDCRST_MAG62-981</name>
</gene>
<evidence type="ECO:0000256" key="3">
    <source>
        <dbReference type="ARBA" id="ARBA00005133"/>
    </source>
</evidence>